<dbReference type="EMBL" id="JAVRJZ010000593">
    <property type="protein sequence ID" value="KAK2702209.1"/>
    <property type="molecule type" value="Genomic_DNA"/>
</dbReference>
<proteinExistence type="predicted"/>
<sequence length="87" mass="10135">MSRSSKKRNISQTSESLDEKNDEPITNLVVTATRALATIQDMQTDRAYYVGLVAQKMRKYSEREQIQIEERVNDLFYETEVENCPTE</sequence>
<dbReference type="Proteomes" id="UP001187531">
    <property type="component" value="Unassembled WGS sequence"/>
</dbReference>
<reference evidence="2" key="1">
    <citation type="submission" date="2023-07" db="EMBL/GenBank/DDBJ databases">
        <title>Chromosome-level genome assembly of Artemia franciscana.</title>
        <authorList>
            <person name="Jo E."/>
        </authorList>
    </citation>
    <scope>NUCLEOTIDE SEQUENCE</scope>
    <source>
        <tissue evidence="2">Whole body</tissue>
    </source>
</reference>
<evidence type="ECO:0000313" key="3">
    <source>
        <dbReference type="Proteomes" id="UP001187531"/>
    </source>
</evidence>
<organism evidence="2 3">
    <name type="scientific">Artemia franciscana</name>
    <name type="common">Brine shrimp</name>
    <name type="synonym">Artemia sanfranciscana</name>
    <dbReference type="NCBI Taxonomy" id="6661"/>
    <lineage>
        <taxon>Eukaryota</taxon>
        <taxon>Metazoa</taxon>
        <taxon>Ecdysozoa</taxon>
        <taxon>Arthropoda</taxon>
        <taxon>Crustacea</taxon>
        <taxon>Branchiopoda</taxon>
        <taxon>Anostraca</taxon>
        <taxon>Artemiidae</taxon>
        <taxon>Artemia</taxon>
    </lineage>
</organism>
<comment type="caution">
    <text evidence="2">The sequence shown here is derived from an EMBL/GenBank/DDBJ whole genome shotgun (WGS) entry which is preliminary data.</text>
</comment>
<protein>
    <submittedName>
        <fullName evidence="2">Uncharacterized protein</fullName>
    </submittedName>
</protein>
<evidence type="ECO:0000256" key="1">
    <source>
        <dbReference type="SAM" id="MobiDB-lite"/>
    </source>
</evidence>
<keyword evidence="3" id="KW-1185">Reference proteome</keyword>
<evidence type="ECO:0000313" key="2">
    <source>
        <dbReference type="EMBL" id="KAK2702209.1"/>
    </source>
</evidence>
<accession>A0AA88KTZ9</accession>
<gene>
    <name evidence="2" type="ORF">QYM36_019176</name>
</gene>
<feature type="region of interest" description="Disordered" evidence="1">
    <location>
        <begin position="1"/>
        <end position="25"/>
    </location>
</feature>
<name>A0AA88KTZ9_ARTSF</name>
<dbReference type="AlphaFoldDB" id="A0AA88KTZ9"/>